<dbReference type="InterPro" id="IPR015944">
    <property type="entry name" value="Gly-tRNA-synth_bsu"/>
</dbReference>
<dbReference type="EMBL" id="LNYK01000003">
    <property type="protein sequence ID" value="KTD22955.1"/>
    <property type="molecule type" value="Genomic_DNA"/>
</dbReference>
<dbReference type="EC" id="6.1.1.14" evidence="11"/>
<dbReference type="OrthoDB" id="9775440at2"/>
<dbReference type="RefSeq" id="WP_058528363.1">
    <property type="nucleotide sequence ID" value="NZ_CAAAHZ010000004.1"/>
</dbReference>
<evidence type="ECO:0000259" key="12">
    <source>
        <dbReference type="SMART" id="SM00836"/>
    </source>
</evidence>
<dbReference type="SMART" id="SM00836">
    <property type="entry name" value="DALR_1"/>
    <property type="match status" value="1"/>
</dbReference>
<dbReference type="GO" id="GO:0006426">
    <property type="term" value="P:glycyl-tRNA aminoacylation"/>
    <property type="evidence" value="ECO:0007669"/>
    <property type="project" value="UniProtKB-UniRule"/>
</dbReference>
<evidence type="ECO:0000256" key="7">
    <source>
        <dbReference type="ARBA" id="ARBA00022840"/>
    </source>
</evidence>
<evidence type="ECO:0000256" key="11">
    <source>
        <dbReference type="HAMAP-Rule" id="MF_00255"/>
    </source>
</evidence>
<dbReference type="PANTHER" id="PTHR30075">
    <property type="entry name" value="GLYCYL-TRNA SYNTHETASE"/>
    <property type="match status" value="1"/>
</dbReference>
<evidence type="ECO:0000313" key="14">
    <source>
        <dbReference type="Proteomes" id="UP000054997"/>
    </source>
</evidence>
<evidence type="ECO:0000256" key="8">
    <source>
        <dbReference type="ARBA" id="ARBA00022917"/>
    </source>
</evidence>
<reference evidence="13 14" key="1">
    <citation type="submission" date="2015-11" db="EMBL/GenBank/DDBJ databases">
        <title>Genomic analysis of 38 Legionella species identifies large and diverse effector repertoires.</title>
        <authorList>
            <person name="Burstein D."/>
            <person name="Amaro F."/>
            <person name="Zusman T."/>
            <person name="Lifshitz Z."/>
            <person name="Cohen O."/>
            <person name="Gilbert J.A."/>
            <person name="Pupko T."/>
            <person name="Shuman H.A."/>
            <person name="Segal G."/>
        </authorList>
    </citation>
    <scope>NUCLEOTIDE SEQUENCE [LARGE SCALE GENOMIC DNA]</scope>
    <source>
        <strain evidence="13 14">ATCC 49505</strain>
    </source>
</reference>
<dbReference type="PATRIC" id="fig|45068.5.peg.366"/>
<dbReference type="InterPro" id="IPR006194">
    <property type="entry name" value="Gly-tRNA-synth_heterodimer"/>
</dbReference>
<accession>A0A0W0VS64</accession>
<dbReference type="PROSITE" id="PS50861">
    <property type="entry name" value="AA_TRNA_LIGASE_II_GLYAB"/>
    <property type="match status" value="1"/>
</dbReference>
<evidence type="ECO:0000256" key="5">
    <source>
        <dbReference type="ARBA" id="ARBA00022598"/>
    </source>
</evidence>
<comment type="caution">
    <text evidence="13">The sequence shown here is derived from an EMBL/GenBank/DDBJ whole genome shotgun (WGS) entry which is preliminary data.</text>
</comment>
<dbReference type="PRINTS" id="PR01045">
    <property type="entry name" value="TRNASYNTHGB"/>
</dbReference>
<evidence type="ECO:0000256" key="2">
    <source>
        <dbReference type="ARBA" id="ARBA00008226"/>
    </source>
</evidence>
<dbReference type="AlphaFoldDB" id="A0A0W0VS64"/>
<dbReference type="PANTHER" id="PTHR30075:SF2">
    <property type="entry name" value="GLYCINE--TRNA LIGASE, CHLOROPLASTIC_MITOCHONDRIAL 2"/>
    <property type="match status" value="1"/>
</dbReference>
<keyword evidence="4 11" id="KW-0963">Cytoplasm</keyword>
<feature type="domain" description="DALR anticodon binding" evidence="12">
    <location>
        <begin position="584"/>
        <end position="691"/>
    </location>
</feature>
<keyword evidence="9 11" id="KW-0030">Aminoacyl-tRNA synthetase</keyword>
<evidence type="ECO:0000256" key="3">
    <source>
        <dbReference type="ARBA" id="ARBA00011209"/>
    </source>
</evidence>
<evidence type="ECO:0000256" key="1">
    <source>
        <dbReference type="ARBA" id="ARBA00004496"/>
    </source>
</evidence>
<evidence type="ECO:0000256" key="10">
    <source>
        <dbReference type="ARBA" id="ARBA00047937"/>
    </source>
</evidence>
<evidence type="ECO:0000256" key="4">
    <source>
        <dbReference type="ARBA" id="ARBA00022490"/>
    </source>
</evidence>
<comment type="catalytic activity">
    <reaction evidence="10 11">
        <text>tRNA(Gly) + glycine + ATP = glycyl-tRNA(Gly) + AMP + diphosphate</text>
        <dbReference type="Rhea" id="RHEA:16013"/>
        <dbReference type="Rhea" id="RHEA-COMP:9664"/>
        <dbReference type="Rhea" id="RHEA-COMP:9683"/>
        <dbReference type="ChEBI" id="CHEBI:30616"/>
        <dbReference type="ChEBI" id="CHEBI:33019"/>
        <dbReference type="ChEBI" id="CHEBI:57305"/>
        <dbReference type="ChEBI" id="CHEBI:78442"/>
        <dbReference type="ChEBI" id="CHEBI:78522"/>
        <dbReference type="ChEBI" id="CHEBI:456215"/>
        <dbReference type="EC" id="6.1.1.14"/>
    </reaction>
</comment>
<protein>
    <recommendedName>
        <fullName evidence="11">Glycine--tRNA ligase beta subunit</fullName>
        <ecNumber evidence="11">6.1.1.14</ecNumber>
    </recommendedName>
    <alternativeName>
        <fullName evidence="11">Glycyl-tRNA synthetase beta subunit</fullName>
        <shortName evidence="11">GlyRS</shortName>
    </alternativeName>
</protein>
<comment type="subunit">
    <text evidence="3 11">Tetramer of two alpha and two beta subunits.</text>
</comment>
<evidence type="ECO:0000313" key="13">
    <source>
        <dbReference type="EMBL" id="KTD22955.1"/>
    </source>
</evidence>
<keyword evidence="5 11" id="KW-0436">Ligase</keyword>
<comment type="similarity">
    <text evidence="2 11">Belongs to the class-II aminoacyl-tRNA synthetase family.</text>
</comment>
<name>A0A0W0VS64_9GAMM</name>
<dbReference type="Proteomes" id="UP000054997">
    <property type="component" value="Unassembled WGS sequence"/>
</dbReference>
<evidence type="ECO:0000256" key="9">
    <source>
        <dbReference type="ARBA" id="ARBA00023146"/>
    </source>
</evidence>
<dbReference type="HAMAP" id="MF_00255">
    <property type="entry name" value="Gly_tRNA_synth_beta"/>
    <property type="match status" value="1"/>
</dbReference>
<dbReference type="Pfam" id="PF05746">
    <property type="entry name" value="DALR_1"/>
    <property type="match status" value="1"/>
</dbReference>
<dbReference type="STRING" id="45068.Llon_0345"/>
<evidence type="ECO:0000256" key="6">
    <source>
        <dbReference type="ARBA" id="ARBA00022741"/>
    </source>
</evidence>
<keyword evidence="7 11" id="KW-0067">ATP-binding</keyword>
<dbReference type="GO" id="GO:0005829">
    <property type="term" value="C:cytosol"/>
    <property type="evidence" value="ECO:0007669"/>
    <property type="project" value="TreeGrafter"/>
</dbReference>
<keyword evidence="14" id="KW-1185">Reference proteome</keyword>
<dbReference type="NCBIfam" id="TIGR00211">
    <property type="entry name" value="glyS"/>
    <property type="match status" value="1"/>
</dbReference>
<keyword evidence="6 11" id="KW-0547">Nucleotide-binding</keyword>
<proteinExistence type="inferred from homology"/>
<dbReference type="GO" id="GO:0004814">
    <property type="term" value="F:arginine-tRNA ligase activity"/>
    <property type="evidence" value="ECO:0007669"/>
    <property type="project" value="InterPro"/>
</dbReference>
<dbReference type="SUPFAM" id="SSF109604">
    <property type="entry name" value="HD-domain/PDEase-like"/>
    <property type="match status" value="1"/>
</dbReference>
<sequence>MKSDLLFELGTEELPSASVKPLADALTENLTQCLEQAGLKYGQFRPFATPRRLAVIIEDVELIQSSQTISRRGPAYAAGINAEGEPTPALIGFAKSLGVGVNELIKITTDKGEWWGYESIKPGARLQELLPEMVKESVARLPLTRAMRWGSGDDEFARPVHWAVLLLGSEVISAEVLGVNTDRFTYGHRFHHPQAIRIEKPADYESGLQKAFVLADFKARREQVAEQVQELAKQHGLSPVMPDELLDEVTSIVEWPNALLADFDPEFLEVPSEALIAAMQVHQKCFALKDKENQLVPHFITVANIKSTCPQQVVEGNEKVMRARLSDAAFFFRQDKKQRLESRYLPTANVIFESRLGTLQDKSLRIQVLMEHLAEPLHLNLQQCLRAALLSKCDLMTGMVGEFPELQGIMGYHYALHDEEDPAVALALKEQYMPRFASDELPQTDLGVALSLADRIDTLAGIFAIGKKPTGVKDPFKLRRHALAVVRILANTPAALNLSTLITSSLHTYQKQLKNVSGVLDELKPFILERMQSFYQKQGISADIVQAVRAREDDWLYDVDKRIKALLKFIDLPEASSLSQASKRVNNILNQASYCESQTLVDEKMLKEPAEKTLYGEMKRLSEDIKPLYRQGDYIRMLKRLADLRNPVDAFFEQVMVMVDDPALKANRLCLLANLRDLLQSIADISLLTSIHEQ</sequence>
<gene>
    <name evidence="11 13" type="primary">glyS</name>
    <name evidence="13" type="ORF">Llon_0345</name>
</gene>
<organism evidence="13 14">
    <name type="scientific">Legionella londiniensis</name>
    <dbReference type="NCBI Taxonomy" id="45068"/>
    <lineage>
        <taxon>Bacteria</taxon>
        <taxon>Pseudomonadati</taxon>
        <taxon>Pseudomonadota</taxon>
        <taxon>Gammaproteobacteria</taxon>
        <taxon>Legionellales</taxon>
        <taxon>Legionellaceae</taxon>
        <taxon>Legionella</taxon>
    </lineage>
</organism>
<dbReference type="GO" id="GO:0005524">
    <property type="term" value="F:ATP binding"/>
    <property type="evidence" value="ECO:0007669"/>
    <property type="project" value="UniProtKB-UniRule"/>
</dbReference>
<dbReference type="Gene3D" id="1.10.730.10">
    <property type="entry name" value="Isoleucyl-tRNA Synthetase, Domain 1"/>
    <property type="match status" value="1"/>
</dbReference>
<dbReference type="GO" id="GO:0004820">
    <property type="term" value="F:glycine-tRNA ligase activity"/>
    <property type="evidence" value="ECO:0007669"/>
    <property type="project" value="UniProtKB-UniRule"/>
</dbReference>
<comment type="subcellular location">
    <subcellularLocation>
        <location evidence="1 11">Cytoplasm</location>
    </subcellularLocation>
</comment>
<dbReference type="Pfam" id="PF02092">
    <property type="entry name" value="tRNA_synt_2f"/>
    <property type="match status" value="1"/>
</dbReference>
<dbReference type="GO" id="GO:0006420">
    <property type="term" value="P:arginyl-tRNA aminoacylation"/>
    <property type="evidence" value="ECO:0007669"/>
    <property type="project" value="InterPro"/>
</dbReference>
<keyword evidence="8 11" id="KW-0648">Protein biosynthesis</keyword>
<dbReference type="InterPro" id="IPR008909">
    <property type="entry name" value="DALR_anticod-bd"/>
</dbReference>